<dbReference type="AlphaFoldDB" id="A0A255IMD1"/>
<gene>
    <name evidence="2" type="ORF">CG710_009865</name>
</gene>
<evidence type="ECO:0000313" key="3">
    <source>
        <dbReference type="Proteomes" id="UP000216411"/>
    </source>
</evidence>
<keyword evidence="1" id="KW-0472">Membrane</keyword>
<organism evidence="2 3">
    <name type="scientific">Lachnotalea glycerini</name>
    <dbReference type="NCBI Taxonomy" id="1763509"/>
    <lineage>
        <taxon>Bacteria</taxon>
        <taxon>Bacillati</taxon>
        <taxon>Bacillota</taxon>
        <taxon>Clostridia</taxon>
        <taxon>Lachnospirales</taxon>
        <taxon>Lachnospiraceae</taxon>
        <taxon>Lachnotalea</taxon>
    </lineage>
</organism>
<dbReference type="OrthoDB" id="9790504at2"/>
<dbReference type="EMBL" id="NOKA02000016">
    <property type="protein sequence ID" value="RDY31416.1"/>
    <property type="molecule type" value="Genomic_DNA"/>
</dbReference>
<reference evidence="2 3" key="1">
    <citation type="journal article" date="2017" name="Genome Announc.">
        <title>Draft Genome Sequence of a Sporulating and Motile Strain of Lachnotalea glycerini Isolated from Water in Quebec City, Canada.</title>
        <authorList>
            <person name="Maheux A.F."/>
            <person name="Boudreau D.K."/>
            <person name="Berube E."/>
            <person name="Boissinot M."/>
            <person name="Raymond F."/>
            <person name="Brodeur S."/>
            <person name="Corbeil J."/>
            <person name="Isabel S."/>
            <person name="Omar R.F."/>
            <person name="Bergeron M.G."/>
        </authorList>
    </citation>
    <scope>NUCLEOTIDE SEQUENCE [LARGE SCALE GENOMIC DNA]</scope>
    <source>
        <strain evidence="2 3">CCRI-19302</strain>
    </source>
</reference>
<evidence type="ECO:0000256" key="1">
    <source>
        <dbReference type="SAM" id="Phobius"/>
    </source>
</evidence>
<protein>
    <submittedName>
        <fullName evidence="2">Stage V sporulation protein AB</fullName>
    </submittedName>
</protein>
<dbReference type="Proteomes" id="UP000216411">
    <property type="component" value="Unassembled WGS sequence"/>
</dbReference>
<keyword evidence="1" id="KW-1133">Transmembrane helix</keyword>
<sequence>MLAKQLMLILYGLGSGIAVSAGTFAAIAGIGVIPRFADRTHTAKYLLWYENSAILGGIIGNIIYIYHIRFPGKVITLAVFGCCSGIFVGCMVMALAEILNVIPIFTRRVKLAKGLSFIIISIALGKITGSWLQFLYGW</sequence>
<proteinExistence type="predicted"/>
<name>A0A255IMD1_9FIRM</name>
<comment type="caution">
    <text evidence="2">The sequence shown here is derived from an EMBL/GenBank/DDBJ whole genome shotgun (WGS) entry which is preliminary data.</text>
</comment>
<accession>A0A255IMD1</accession>
<dbReference type="InterPro" id="IPR020144">
    <property type="entry name" value="SpoVAB"/>
</dbReference>
<dbReference type="RefSeq" id="WP_094376544.1">
    <property type="nucleotide sequence ID" value="NZ_NOKA02000016.1"/>
</dbReference>
<feature type="transmembrane region" description="Helical" evidence="1">
    <location>
        <begin position="6"/>
        <end position="33"/>
    </location>
</feature>
<feature type="transmembrane region" description="Helical" evidence="1">
    <location>
        <begin position="114"/>
        <end position="136"/>
    </location>
</feature>
<evidence type="ECO:0000313" key="2">
    <source>
        <dbReference type="EMBL" id="RDY31416.1"/>
    </source>
</evidence>
<keyword evidence="3" id="KW-1185">Reference proteome</keyword>
<feature type="transmembrane region" description="Helical" evidence="1">
    <location>
        <begin position="45"/>
        <end position="68"/>
    </location>
</feature>
<feature type="transmembrane region" description="Helical" evidence="1">
    <location>
        <begin position="74"/>
        <end position="102"/>
    </location>
</feature>
<dbReference type="Pfam" id="PF13782">
    <property type="entry name" value="SpoVAB"/>
    <property type="match status" value="1"/>
</dbReference>
<keyword evidence="1" id="KW-0812">Transmembrane</keyword>